<sequence length="571" mass="64713">MCGICGVYGEKKTADVSKMLGAISHRGPDGKKIEVSPWGSLGFCRLDIFGSSGANQPAISIDRQVAVVFNGEIYNFEELKASLSFKEDITDEAELILALFLKYGEKCFSKLKGMFAIAIMTSLKLILARDAVGIKPLVYFSYKNRLYFASEIKALLQVKEDVIEIDEDALGEAAVFGFVFSFEKTMFKGIGQVRPGTYLVFESGKIECKTFYKLPSSFYEYSSSNETGITSKFSSIMDSSAKRFLMHSKHPQSIYLSGGLDSSLMTWFLQKNSHAPLDTFNLFDDDKSEDRSFASKVADELRTNHEEIKTNIEECLQWIDHYLYYYESLVTDGIFNVIGSLAFHILSSYIGKTHKLAYCGEGADELFGGYYWMHSHPLGFSDRLRSRAYQVNNGNTRINDYIQKKFPANDSQEDNIRREIFDILMGPGLTNCHLWSVDRSSSAFSFEARPLYLYDDVREWALSLPIEKKISGKNTKILLKKYAQKLGSPLFAEIATRKKIGMPAAMNVSLKNLSAYALKEFSNKKGDDNPHKQYASFFNTDLERLMFDRFYQIFIVNRGKVPHNVTSVDKM</sequence>
<dbReference type="NCBIfam" id="TIGR01536">
    <property type="entry name" value="asn_synth_AEB"/>
    <property type="match status" value="1"/>
</dbReference>
<dbReference type="PIRSF" id="PIRSF001589">
    <property type="entry name" value="Asn_synthetase_glu-h"/>
    <property type="match status" value="1"/>
</dbReference>
<evidence type="ECO:0000256" key="1">
    <source>
        <dbReference type="ARBA" id="ARBA00005187"/>
    </source>
</evidence>
<evidence type="ECO:0000313" key="12">
    <source>
        <dbReference type="Proteomes" id="UP000319296"/>
    </source>
</evidence>
<dbReference type="CDD" id="cd00712">
    <property type="entry name" value="AsnB"/>
    <property type="match status" value="1"/>
</dbReference>
<evidence type="ECO:0000256" key="3">
    <source>
        <dbReference type="ARBA" id="ARBA00012737"/>
    </source>
</evidence>
<dbReference type="Gene3D" id="3.40.50.620">
    <property type="entry name" value="HUPs"/>
    <property type="match status" value="1"/>
</dbReference>
<dbReference type="AlphaFoldDB" id="A0A519BJW6"/>
<evidence type="ECO:0000256" key="7">
    <source>
        <dbReference type="ARBA" id="ARBA00048741"/>
    </source>
</evidence>
<evidence type="ECO:0000256" key="9">
    <source>
        <dbReference type="PIRSR" id="PIRSR001589-3"/>
    </source>
</evidence>
<evidence type="ECO:0000256" key="8">
    <source>
        <dbReference type="PIRSR" id="PIRSR001589-1"/>
    </source>
</evidence>
<dbReference type="InterPro" id="IPR051786">
    <property type="entry name" value="ASN_synthetase/amidase"/>
</dbReference>
<dbReference type="InterPro" id="IPR017932">
    <property type="entry name" value="GATase_2_dom"/>
</dbReference>
<dbReference type="Pfam" id="PF13537">
    <property type="entry name" value="GATase_7"/>
    <property type="match status" value="1"/>
</dbReference>
<proteinExistence type="inferred from homology"/>
<comment type="similarity">
    <text evidence="2">Belongs to the asparagine synthetase family.</text>
</comment>
<feature type="domain" description="Glutamine amidotransferase type-2" evidence="10">
    <location>
        <begin position="2"/>
        <end position="204"/>
    </location>
</feature>
<organism evidence="11 12">
    <name type="scientific">Candidatus Acididesulfobacter diazotrophicus</name>
    <dbReference type="NCBI Taxonomy" id="2597226"/>
    <lineage>
        <taxon>Bacteria</taxon>
        <taxon>Deltaproteobacteria</taxon>
        <taxon>Candidatus Acidulodesulfobacterales</taxon>
        <taxon>Candidatus Acididesulfobacter</taxon>
    </lineage>
</organism>
<dbReference type="Pfam" id="PF00733">
    <property type="entry name" value="Asn_synthase"/>
    <property type="match status" value="1"/>
</dbReference>
<comment type="pathway">
    <text evidence="1">Amino-acid biosynthesis; L-asparagine biosynthesis; L-asparagine from L-aspartate (L-Gln route): step 1/1.</text>
</comment>
<keyword evidence="8" id="KW-0028">Amino-acid biosynthesis</keyword>
<dbReference type="InterPro" id="IPR006426">
    <property type="entry name" value="Asn_synth_AEB"/>
</dbReference>
<dbReference type="PROSITE" id="PS51278">
    <property type="entry name" value="GATASE_TYPE_2"/>
    <property type="match status" value="1"/>
</dbReference>
<dbReference type="EC" id="6.3.5.4" evidence="3"/>
<dbReference type="InterPro" id="IPR033738">
    <property type="entry name" value="AsnB_N"/>
</dbReference>
<feature type="site" description="Important for beta-aspartyl-AMP intermediate formation" evidence="9">
    <location>
        <position position="361"/>
    </location>
</feature>
<comment type="catalytic activity">
    <reaction evidence="7">
        <text>L-aspartate + L-glutamine + ATP + H2O = L-asparagine + L-glutamate + AMP + diphosphate + H(+)</text>
        <dbReference type="Rhea" id="RHEA:12228"/>
        <dbReference type="ChEBI" id="CHEBI:15377"/>
        <dbReference type="ChEBI" id="CHEBI:15378"/>
        <dbReference type="ChEBI" id="CHEBI:29985"/>
        <dbReference type="ChEBI" id="CHEBI:29991"/>
        <dbReference type="ChEBI" id="CHEBI:30616"/>
        <dbReference type="ChEBI" id="CHEBI:33019"/>
        <dbReference type="ChEBI" id="CHEBI:58048"/>
        <dbReference type="ChEBI" id="CHEBI:58359"/>
        <dbReference type="ChEBI" id="CHEBI:456215"/>
        <dbReference type="EC" id="6.3.5.4"/>
    </reaction>
</comment>
<feature type="active site" description="For GATase activity" evidence="8">
    <location>
        <position position="2"/>
    </location>
</feature>
<dbReference type="PANTHER" id="PTHR43284:SF1">
    <property type="entry name" value="ASPARAGINE SYNTHETASE"/>
    <property type="match status" value="1"/>
</dbReference>
<dbReference type="GO" id="GO:0006529">
    <property type="term" value="P:asparagine biosynthetic process"/>
    <property type="evidence" value="ECO:0007669"/>
    <property type="project" value="UniProtKB-KW"/>
</dbReference>
<reference evidence="11 12" key="1">
    <citation type="journal article" date="2019" name="ISME J.">
        <title>Insights into ecological role of a new deltaproteobacterial order Candidatus Acidulodesulfobacterales by metagenomics and metatranscriptomics.</title>
        <authorList>
            <person name="Tan S."/>
            <person name="Liu J."/>
            <person name="Fang Y."/>
            <person name="Hedlund B.P."/>
            <person name="Lian Z.H."/>
            <person name="Huang L.Y."/>
            <person name="Li J.T."/>
            <person name="Huang L.N."/>
            <person name="Li W.J."/>
            <person name="Jiang H.C."/>
            <person name="Dong H.L."/>
            <person name="Shu W.S."/>
        </authorList>
    </citation>
    <scope>NUCLEOTIDE SEQUENCE [LARGE SCALE GENOMIC DNA]</scope>
    <source>
        <strain evidence="11">AP1</strain>
    </source>
</reference>
<keyword evidence="6 8" id="KW-0315">Glutamine amidotransferase</keyword>
<comment type="caution">
    <text evidence="11">The sequence shown here is derived from an EMBL/GenBank/DDBJ whole genome shotgun (WGS) entry which is preliminary data.</text>
</comment>
<evidence type="ECO:0000256" key="2">
    <source>
        <dbReference type="ARBA" id="ARBA00005752"/>
    </source>
</evidence>
<dbReference type="EMBL" id="SGBB01000033">
    <property type="protein sequence ID" value="RZD17546.1"/>
    <property type="molecule type" value="Genomic_DNA"/>
</dbReference>
<dbReference type="InterPro" id="IPR014729">
    <property type="entry name" value="Rossmann-like_a/b/a_fold"/>
</dbReference>
<dbReference type="GO" id="GO:0005524">
    <property type="term" value="F:ATP binding"/>
    <property type="evidence" value="ECO:0007669"/>
    <property type="project" value="UniProtKB-KW"/>
</dbReference>
<gene>
    <name evidence="11" type="primary">asnB</name>
    <name evidence="11" type="ORF">EVG15_10550</name>
</gene>
<evidence type="ECO:0000256" key="6">
    <source>
        <dbReference type="ARBA" id="ARBA00022962"/>
    </source>
</evidence>
<dbReference type="PANTHER" id="PTHR43284">
    <property type="entry name" value="ASPARAGINE SYNTHETASE (GLUTAMINE-HYDROLYZING)"/>
    <property type="match status" value="1"/>
</dbReference>
<accession>A0A519BJW6</accession>
<dbReference type="Proteomes" id="UP000319296">
    <property type="component" value="Unassembled WGS sequence"/>
</dbReference>
<dbReference type="Gene3D" id="3.60.20.10">
    <property type="entry name" value="Glutamine Phosphoribosylpyrophosphate, subunit 1, domain 1"/>
    <property type="match status" value="1"/>
</dbReference>
<dbReference type="InterPro" id="IPR001962">
    <property type="entry name" value="Asn_synthase"/>
</dbReference>
<dbReference type="CDD" id="cd01991">
    <property type="entry name" value="Asn_synthase_B_C"/>
    <property type="match status" value="1"/>
</dbReference>
<keyword evidence="8" id="KW-0061">Asparagine biosynthesis</keyword>
<keyword evidence="4" id="KW-0547">Nucleotide-binding</keyword>
<evidence type="ECO:0000259" key="10">
    <source>
        <dbReference type="PROSITE" id="PS51278"/>
    </source>
</evidence>
<keyword evidence="5" id="KW-0067">ATP-binding</keyword>
<evidence type="ECO:0000256" key="4">
    <source>
        <dbReference type="ARBA" id="ARBA00022741"/>
    </source>
</evidence>
<dbReference type="InterPro" id="IPR029055">
    <property type="entry name" value="Ntn_hydrolases_N"/>
</dbReference>
<protein>
    <recommendedName>
        <fullName evidence="3">asparagine synthase (glutamine-hydrolyzing)</fullName>
        <ecNumber evidence="3">6.3.5.4</ecNumber>
    </recommendedName>
</protein>
<keyword evidence="11" id="KW-0436">Ligase</keyword>
<dbReference type="SUPFAM" id="SSF56235">
    <property type="entry name" value="N-terminal nucleophile aminohydrolases (Ntn hydrolases)"/>
    <property type="match status" value="1"/>
</dbReference>
<dbReference type="SUPFAM" id="SSF52402">
    <property type="entry name" value="Adenine nucleotide alpha hydrolases-like"/>
    <property type="match status" value="1"/>
</dbReference>
<dbReference type="GO" id="GO:0004066">
    <property type="term" value="F:asparagine synthase (glutamine-hydrolyzing) activity"/>
    <property type="evidence" value="ECO:0007669"/>
    <property type="project" value="UniProtKB-EC"/>
</dbReference>
<name>A0A519BJW6_9DELT</name>
<evidence type="ECO:0000313" key="11">
    <source>
        <dbReference type="EMBL" id="RZD17546.1"/>
    </source>
</evidence>
<evidence type="ECO:0000256" key="5">
    <source>
        <dbReference type="ARBA" id="ARBA00022840"/>
    </source>
</evidence>